<evidence type="ECO:0000313" key="1">
    <source>
        <dbReference type="EMBL" id="QDU42773.1"/>
    </source>
</evidence>
<protein>
    <recommendedName>
        <fullName evidence="3">Glycosyl transferases group 1</fullName>
    </recommendedName>
</protein>
<organism evidence="1 2">
    <name type="scientific">Symmachiella dynata</name>
    <dbReference type="NCBI Taxonomy" id="2527995"/>
    <lineage>
        <taxon>Bacteria</taxon>
        <taxon>Pseudomonadati</taxon>
        <taxon>Planctomycetota</taxon>
        <taxon>Planctomycetia</taxon>
        <taxon>Planctomycetales</taxon>
        <taxon>Planctomycetaceae</taxon>
        <taxon>Symmachiella</taxon>
    </lineage>
</organism>
<dbReference type="KEGG" id="sdyn:Mal52_12410"/>
<evidence type="ECO:0000313" key="2">
    <source>
        <dbReference type="Proteomes" id="UP000319383"/>
    </source>
</evidence>
<dbReference type="EMBL" id="CP036276">
    <property type="protein sequence ID" value="QDU42773.1"/>
    <property type="molecule type" value="Genomic_DNA"/>
</dbReference>
<dbReference type="Proteomes" id="UP000319383">
    <property type="component" value="Chromosome"/>
</dbReference>
<gene>
    <name evidence="1" type="ORF">Mal52_12410</name>
</gene>
<evidence type="ECO:0008006" key="3">
    <source>
        <dbReference type="Google" id="ProtNLM"/>
    </source>
</evidence>
<keyword evidence="2" id="KW-1185">Reference proteome</keyword>
<accession>A0A517ZK44</accession>
<dbReference type="AlphaFoldDB" id="A0A517ZK44"/>
<reference evidence="1 2" key="1">
    <citation type="submission" date="2019-02" db="EMBL/GenBank/DDBJ databases">
        <title>Deep-cultivation of Planctomycetes and their phenomic and genomic characterization uncovers novel biology.</title>
        <authorList>
            <person name="Wiegand S."/>
            <person name="Jogler M."/>
            <person name="Boedeker C."/>
            <person name="Pinto D."/>
            <person name="Vollmers J."/>
            <person name="Rivas-Marin E."/>
            <person name="Kohn T."/>
            <person name="Peeters S.H."/>
            <person name="Heuer A."/>
            <person name="Rast P."/>
            <person name="Oberbeckmann S."/>
            <person name="Bunk B."/>
            <person name="Jeske O."/>
            <person name="Meyerdierks A."/>
            <person name="Storesund J.E."/>
            <person name="Kallscheuer N."/>
            <person name="Luecker S."/>
            <person name="Lage O.M."/>
            <person name="Pohl T."/>
            <person name="Merkel B.J."/>
            <person name="Hornburger P."/>
            <person name="Mueller R.-W."/>
            <person name="Bruemmer F."/>
            <person name="Labrenz M."/>
            <person name="Spormann A.M."/>
            <person name="Op den Camp H."/>
            <person name="Overmann J."/>
            <person name="Amann R."/>
            <person name="Jetten M.S.M."/>
            <person name="Mascher T."/>
            <person name="Medema M.H."/>
            <person name="Devos D.P."/>
            <person name="Kaster A.-K."/>
            <person name="Ovreas L."/>
            <person name="Rohde M."/>
            <person name="Galperin M.Y."/>
            <person name="Jogler C."/>
        </authorList>
    </citation>
    <scope>NUCLEOTIDE SEQUENCE [LARGE SCALE GENOMIC DNA]</scope>
    <source>
        <strain evidence="1 2">Mal52</strain>
    </source>
</reference>
<name>A0A517ZK44_9PLAN</name>
<proteinExistence type="predicted"/>
<sequence>MKPRLGTMLRSCRQRARDSFERVRITQGAYTRCTMLVCGERLDIARSQVHPLLDWVPDQRVGWLLRENAHRPALWRKTQPQVAFLQSYWDTPFVEMESLIALIREESPRTKICYLDWFAPANVPEPRLIDLVDLYVKKNILRDRSQYLNGMCETNLVEYEAQWDAEFLNPRQGVLTEQQLSKLTVGWSFATDRRLVEALQSDAMANTDRPIDLHCRIFSKNERTWYHHMRNRCVESVNELATGAAEGEKIVCSAARLDWDAYMRELASSKACLSPFGYGEVCWRDFEAIAAGAVLVKPNMDHLEVFPDIYIPGETYIDIDWSFSDLKAKYESTRDSGLRKKLAGNAWQRWKSFVATDWNNHWNDTLQKLLET</sequence>